<evidence type="ECO:0000313" key="2">
    <source>
        <dbReference type="EMBL" id="ALK84839.1"/>
    </source>
</evidence>
<feature type="compositionally biased region" description="Basic and acidic residues" evidence="1">
    <location>
        <begin position="22"/>
        <end position="33"/>
    </location>
</feature>
<dbReference type="AlphaFoldDB" id="A0A0P0M2J5"/>
<gene>
    <name evidence="2" type="ORF">BvMPK_2239</name>
</gene>
<proteinExistence type="predicted"/>
<sequence>MRKVLGGVYRAETHAAGEGGEEERAVHDGEDAGRDWRSGLLQDTALESDTQIEAWAGGVRLYMT</sequence>
<dbReference type="Proteomes" id="UP000061587">
    <property type="component" value="Chromosome"/>
</dbReference>
<reference evidence="2 3" key="2">
    <citation type="journal article" date="2016" name="Genome Biol. Evol.">
        <title>Extensive mobilome-driven genome diversification in mouse gut-associated Bacteroides vulgatus mpk.</title>
        <authorList>
            <person name="Lange A."/>
            <person name="Beier S."/>
            <person name="Steimle A."/>
            <person name="Autenrieth I.B."/>
            <person name="Huson D.H."/>
            <person name="Frick J.S."/>
        </authorList>
    </citation>
    <scope>NUCLEOTIDE SEQUENCE [LARGE SCALE GENOMIC DNA]</scope>
    <source>
        <strain evidence="3">mpk</strain>
    </source>
</reference>
<accession>A0A0P0M2J5</accession>
<feature type="region of interest" description="Disordered" evidence="1">
    <location>
        <begin position="12"/>
        <end position="33"/>
    </location>
</feature>
<organism evidence="2 3">
    <name type="scientific">Phocaeicola vulgatus</name>
    <name type="common">Bacteroides vulgatus</name>
    <dbReference type="NCBI Taxonomy" id="821"/>
    <lineage>
        <taxon>Bacteria</taxon>
        <taxon>Pseudomonadati</taxon>
        <taxon>Bacteroidota</taxon>
        <taxon>Bacteroidia</taxon>
        <taxon>Bacteroidales</taxon>
        <taxon>Bacteroidaceae</taxon>
        <taxon>Phocaeicola</taxon>
    </lineage>
</organism>
<dbReference type="EMBL" id="CP013020">
    <property type="protein sequence ID" value="ALK84839.1"/>
    <property type="molecule type" value="Genomic_DNA"/>
</dbReference>
<name>A0A0P0M2J5_PHOVU</name>
<protein>
    <submittedName>
        <fullName evidence="2">Uncharacterized protein</fullName>
    </submittedName>
</protein>
<evidence type="ECO:0000313" key="3">
    <source>
        <dbReference type="Proteomes" id="UP000061587"/>
    </source>
</evidence>
<evidence type="ECO:0000256" key="1">
    <source>
        <dbReference type="SAM" id="MobiDB-lite"/>
    </source>
</evidence>
<reference evidence="3" key="1">
    <citation type="submission" date="2015-10" db="EMBL/GenBank/DDBJ databases">
        <title>Extensive mobilome-driven genome diversification in gut-associated Bacteroides vulgatus mpk.</title>
        <authorList>
            <person name="Beier S."/>
            <person name="Lange A."/>
            <person name="Huson D.H."/>
            <person name="Frick J.-S."/>
            <person name="Autenrieth I.B."/>
        </authorList>
    </citation>
    <scope>NUCLEOTIDE SEQUENCE [LARGE SCALE GENOMIC DNA]</scope>
    <source>
        <strain evidence="3">mpk</strain>
    </source>
</reference>